<name>A0A6H1ZZ52_9ZZZZ</name>
<dbReference type="EMBL" id="MT144848">
    <property type="protein sequence ID" value="QJI00390.1"/>
    <property type="molecule type" value="Genomic_DNA"/>
</dbReference>
<organism evidence="1">
    <name type="scientific">viral metagenome</name>
    <dbReference type="NCBI Taxonomy" id="1070528"/>
    <lineage>
        <taxon>unclassified sequences</taxon>
        <taxon>metagenomes</taxon>
        <taxon>organismal metagenomes</taxon>
    </lineage>
</organism>
<gene>
    <name evidence="1" type="ORF">TM448A02832_0010</name>
    <name evidence="2" type="ORF">TM448B01937_0008</name>
</gene>
<evidence type="ECO:0000313" key="2">
    <source>
        <dbReference type="EMBL" id="QJI00390.1"/>
    </source>
</evidence>
<accession>A0A6H1ZZ52</accession>
<dbReference type="AlphaFoldDB" id="A0A6H1ZZ52"/>
<proteinExistence type="predicted"/>
<sequence length="49" mass="5545">MNNLIRIIENILNKRLKIKLIINFDGSGGYTLETKLGNEATEKVLESLI</sequence>
<evidence type="ECO:0000313" key="1">
    <source>
        <dbReference type="EMBL" id="QJA52597.1"/>
    </source>
</evidence>
<reference evidence="1" key="1">
    <citation type="submission" date="2020-03" db="EMBL/GenBank/DDBJ databases">
        <title>The deep terrestrial virosphere.</title>
        <authorList>
            <person name="Holmfeldt K."/>
            <person name="Nilsson E."/>
            <person name="Simone D."/>
            <person name="Lopez-Fernandez M."/>
            <person name="Wu X."/>
            <person name="de Brujin I."/>
            <person name="Lundin D."/>
            <person name="Andersson A."/>
            <person name="Bertilsson S."/>
            <person name="Dopson M."/>
        </authorList>
    </citation>
    <scope>NUCLEOTIDE SEQUENCE</scope>
    <source>
        <strain evidence="1">TM448A02832</strain>
        <strain evidence="2">TM448B01937</strain>
    </source>
</reference>
<dbReference type="EMBL" id="MT144352">
    <property type="protein sequence ID" value="QJA52597.1"/>
    <property type="molecule type" value="Genomic_DNA"/>
</dbReference>
<protein>
    <submittedName>
        <fullName evidence="1">Uncharacterized protein</fullName>
    </submittedName>
</protein>